<dbReference type="SUPFAM" id="SSF49299">
    <property type="entry name" value="PKD domain"/>
    <property type="match status" value="1"/>
</dbReference>
<dbReference type="PROSITE" id="PS50093">
    <property type="entry name" value="PKD"/>
    <property type="match status" value="1"/>
</dbReference>
<sequence>MRSKLPAPAAGSVAYTLKASWSWGDGSKDVGTISEKDGGGYASAQHAFAAPGIYTVTLTVTDSSGVSTTVQKKITVVGTGTYVAGEGWFMSPPGASRMARTHAGIATFAVLSNTGSALSAAQANVEFTAAGINFRSQQIDAQSMQGDSVQFRGRGNVNGTDGYYFMLNRVRDTTSGSGKDWVRVRIWHYAPGSQAEVVDYDNQLNSRAPDTDRQGTVVGEGAITIQSN</sequence>
<reference evidence="2 3" key="1">
    <citation type="submission" date="2022-08" db="EMBL/GenBank/DDBJ databases">
        <title>Reclassification of Massilia species as members of the genera Telluria, Duganella, Pseudoduganella, Mokoshia gen. nov. and Zemynaea gen. nov. using orthogonal and non-orthogonal genome-based approaches.</title>
        <authorList>
            <person name="Bowman J.P."/>
        </authorList>
    </citation>
    <scope>NUCLEOTIDE SEQUENCE [LARGE SCALE GENOMIC DNA]</scope>
    <source>
        <strain evidence="2 3">JCM 31607</strain>
    </source>
</reference>
<accession>A0ABT2BLG1</accession>
<dbReference type="InterPro" id="IPR000601">
    <property type="entry name" value="PKD_dom"/>
</dbReference>
<dbReference type="InterPro" id="IPR013783">
    <property type="entry name" value="Ig-like_fold"/>
</dbReference>
<keyword evidence="3" id="KW-1185">Reference proteome</keyword>
<dbReference type="EMBL" id="JANUGV010000003">
    <property type="protein sequence ID" value="MCS0609341.1"/>
    <property type="molecule type" value="Genomic_DNA"/>
</dbReference>
<dbReference type="CDD" id="cd00146">
    <property type="entry name" value="PKD"/>
    <property type="match status" value="1"/>
</dbReference>
<gene>
    <name evidence="2" type="ORF">NX773_14315</name>
</gene>
<protein>
    <submittedName>
        <fullName evidence="2">PKD domain-containing protein</fullName>
    </submittedName>
</protein>
<evidence type="ECO:0000313" key="2">
    <source>
        <dbReference type="EMBL" id="MCS0609341.1"/>
    </source>
</evidence>
<dbReference type="Gene3D" id="2.60.40.10">
    <property type="entry name" value="Immunoglobulins"/>
    <property type="match status" value="1"/>
</dbReference>
<dbReference type="SMART" id="SM00089">
    <property type="entry name" value="PKD"/>
    <property type="match status" value="1"/>
</dbReference>
<evidence type="ECO:0000259" key="1">
    <source>
        <dbReference type="PROSITE" id="PS50093"/>
    </source>
</evidence>
<evidence type="ECO:0000313" key="3">
    <source>
        <dbReference type="Proteomes" id="UP001205861"/>
    </source>
</evidence>
<feature type="domain" description="PKD" evidence="1">
    <location>
        <begin position="21"/>
        <end position="76"/>
    </location>
</feature>
<dbReference type="InterPro" id="IPR035986">
    <property type="entry name" value="PKD_dom_sf"/>
</dbReference>
<dbReference type="Pfam" id="PF18911">
    <property type="entry name" value="PKD_4"/>
    <property type="match status" value="1"/>
</dbReference>
<comment type="caution">
    <text evidence="2">The sequence shown here is derived from an EMBL/GenBank/DDBJ whole genome shotgun (WGS) entry which is preliminary data.</text>
</comment>
<dbReference type="RefSeq" id="WP_258856992.1">
    <property type="nucleotide sequence ID" value="NZ_JANUGV010000003.1"/>
</dbReference>
<dbReference type="Proteomes" id="UP001205861">
    <property type="component" value="Unassembled WGS sequence"/>
</dbReference>
<dbReference type="InterPro" id="IPR022409">
    <property type="entry name" value="PKD/Chitinase_dom"/>
</dbReference>
<name>A0ABT2BLG1_9BURK</name>
<proteinExistence type="predicted"/>
<organism evidence="2 3">
    <name type="scientific">Massilia solisilvae</name>
    <dbReference type="NCBI Taxonomy" id="1811225"/>
    <lineage>
        <taxon>Bacteria</taxon>
        <taxon>Pseudomonadati</taxon>
        <taxon>Pseudomonadota</taxon>
        <taxon>Betaproteobacteria</taxon>
        <taxon>Burkholderiales</taxon>
        <taxon>Oxalobacteraceae</taxon>
        <taxon>Telluria group</taxon>
        <taxon>Massilia</taxon>
    </lineage>
</organism>